<sequence length="81" mass="8799">PTRFNKHVNKHPVKSTNTTQTPACQARECCNSCISDQTCFEWYFNPINSVCAFVTSNPCSGATYSISCIGLEGGSVRCNDG</sequence>
<evidence type="ECO:0000313" key="2">
    <source>
        <dbReference type="Proteomes" id="UP000789920"/>
    </source>
</evidence>
<organism evidence="1 2">
    <name type="scientific">Racocetra persica</name>
    <dbReference type="NCBI Taxonomy" id="160502"/>
    <lineage>
        <taxon>Eukaryota</taxon>
        <taxon>Fungi</taxon>
        <taxon>Fungi incertae sedis</taxon>
        <taxon>Mucoromycota</taxon>
        <taxon>Glomeromycotina</taxon>
        <taxon>Glomeromycetes</taxon>
        <taxon>Diversisporales</taxon>
        <taxon>Gigasporaceae</taxon>
        <taxon>Racocetra</taxon>
    </lineage>
</organism>
<dbReference type="EMBL" id="CAJVQC010052385">
    <property type="protein sequence ID" value="CAG8791510.1"/>
    <property type="molecule type" value="Genomic_DNA"/>
</dbReference>
<reference evidence="1" key="1">
    <citation type="submission" date="2021-06" db="EMBL/GenBank/DDBJ databases">
        <authorList>
            <person name="Kallberg Y."/>
            <person name="Tangrot J."/>
            <person name="Rosling A."/>
        </authorList>
    </citation>
    <scope>NUCLEOTIDE SEQUENCE</scope>
    <source>
        <strain evidence="1">MA461A</strain>
    </source>
</reference>
<keyword evidence="2" id="KW-1185">Reference proteome</keyword>
<feature type="non-terminal residue" evidence="1">
    <location>
        <position position="81"/>
    </location>
</feature>
<dbReference type="Proteomes" id="UP000789920">
    <property type="component" value="Unassembled WGS sequence"/>
</dbReference>
<comment type="caution">
    <text evidence="1">The sequence shown here is derived from an EMBL/GenBank/DDBJ whole genome shotgun (WGS) entry which is preliminary data.</text>
</comment>
<accession>A0ACA9RGH3</accession>
<proteinExistence type="predicted"/>
<protein>
    <submittedName>
        <fullName evidence="1">33094_t:CDS:1</fullName>
    </submittedName>
</protein>
<evidence type="ECO:0000313" key="1">
    <source>
        <dbReference type="EMBL" id="CAG8791510.1"/>
    </source>
</evidence>
<feature type="non-terminal residue" evidence="1">
    <location>
        <position position="1"/>
    </location>
</feature>
<gene>
    <name evidence="1" type="ORF">RPERSI_LOCUS19240</name>
</gene>
<name>A0ACA9RGH3_9GLOM</name>